<proteinExistence type="predicted"/>
<protein>
    <submittedName>
        <fullName evidence="1">Uncharacterized protein</fullName>
    </submittedName>
</protein>
<sequence>MIKYNQDEYLERQFKKSILTLAADPLEQVISEIPGCITCDMAEEFDSYRTLYFVEQWSRFTTEQVDIINQIDHILSEHSGEAFKCLFLRSVDEIDMSVISEVLESEEWVTIRELARRFIRSMKWEWENLGGYVHQGNNIWKKIDN</sequence>
<accession>A0A433YC03</accession>
<dbReference type="EMBL" id="RZNY01000004">
    <property type="protein sequence ID" value="RUT47394.1"/>
    <property type="molecule type" value="Genomic_DNA"/>
</dbReference>
<organism evidence="1 2">
    <name type="scientific">Paenibacillus anaericanus</name>
    <dbReference type="NCBI Taxonomy" id="170367"/>
    <lineage>
        <taxon>Bacteria</taxon>
        <taxon>Bacillati</taxon>
        <taxon>Bacillota</taxon>
        <taxon>Bacilli</taxon>
        <taxon>Bacillales</taxon>
        <taxon>Paenibacillaceae</taxon>
        <taxon>Paenibacillus</taxon>
    </lineage>
</organism>
<dbReference type="RefSeq" id="WP_127191271.1">
    <property type="nucleotide sequence ID" value="NZ_RZNY01000004.1"/>
</dbReference>
<name>A0A433YC03_9BACL</name>
<dbReference type="OrthoDB" id="9901742at2"/>
<evidence type="ECO:0000313" key="2">
    <source>
        <dbReference type="Proteomes" id="UP000279446"/>
    </source>
</evidence>
<reference evidence="1 2" key="1">
    <citation type="submission" date="2018-12" db="EMBL/GenBank/DDBJ databases">
        <authorList>
            <person name="Sun L."/>
            <person name="Chen Z."/>
        </authorList>
    </citation>
    <scope>NUCLEOTIDE SEQUENCE [LARGE SCALE GENOMIC DNA]</scope>
    <source>
        <strain evidence="1 2">DSM 15890</strain>
    </source>
</reference>
<dbReference type="AlphaFoldDB" id="A0A433YC03"/>
<evidence type="ECO:0000313" key="1">
    <source>
        <dbReference type="EMBL" id="RUT47394.1"/>
    </source>
</evidence>
<dbReference type="Proteomes" id="UP000279446">
    <property type="component" value="Unassembled WGS sequence"/>
</dbReference>
<gene>
    <name evidence="1" type="ORF">EJP82_06700</name>
</gene>
<comment type="caution">
    <text evidence="1">The sequence shown here is derived from an EMBL/GenBank/DDBJ whole genome shotgun (WGS) entry which is preliminary data.</text>
</comment>
<keyword evidence="2" id="KW-1185">Reference proteome</keyword>